<dbReference type="Proteomes" id="UP000295818">
    <property type="component" value="Unassembled WGS sequence"/>
</dbReference>
<dbReference type="EMBL" id="SLWM01000005">
    <property type="protein sequence ID" value="TCO24056.1"/>
    <property type="molecule type" value="Genomic_DNA"/>
</dbReference>
<dbReference type="PANTHER" id="PTHR37305:SF1">
    <property type="entry name" value="MEMBRANE PROTEIN"/>
    <property type="match status" value="1"/>
</dbReference>
<feature type="transmembrane region" description="Helical" evidence="1">
    <location>
        <begin position="162"/>
        <end position="188"/>
    </location>
</feature>
<dbReference type="RefSeq" id="WP_132189024.1">
    <property type="nucleotide sequence ID" value="NZ_SLWM01000005.1"/>
</dbReference>
<keyword evidence="1" id="KW-0472">Membrane</keyword>
<reference evidence="2 3" key="1">
    <citation type="journal article" date="2015" name="Stand. Genomic Sci.">
        <title>Genomic Encyclopedia of Bacterial and Archaeal Type Strains, Phase III: the genomes of soil and plant-associated and newly described type strains.</title>
        <authorList>
            <person name="Whitman W.B."/>
            <person name="Woyke T."/>
            <person name="Klenk H.P."/>
            <person name="Zhou Y."/>
            <person name="Lilburn T.G."/>
            <person name="Beck B.J."/>
            <person name="De Vos P."/>
            <person name="Vandamme P."/>
            <person name="Eisen J.A."/>
            <person name="Garrity G."/>
            <person name="Hugenholtz P."/>
            <person name="Kyrpides N.C."/>
        </authorList>
    </citation>
    <scope>NUCLEOTIDE SEQUENCE [LARGE SCALE GENOMIC DNA]</scope>
    <source>
        <strain evidence="2 3">VKM Ac-2538</strain>
    </source>
</reference>
<feature type="transmembrane region" description="Helical" evidence="1">
    <location>
        <begin position="119"/>
        <end position="141"/>
    </location>
</feature>
<evidence type="ECO:0000313" key="3">
    <source>
        <dbReference type="Proteomes" id="UP000295818"/>
    </source>
</evidence>
<feature type="transmembrane region" description="Helical" evidence="1">
    <location>
        <begin position="208"/>
        <end position="230"/>
    </location>
</feature>
<organism evidence="2 3">
    <name type="scientific">Kribbella orskensis</name>
    <dbReference type="NCBI Taxonomy" id="2512216"/>
    <lineage>
        <taxon>Bacteria</taxon>
        <taxon>Bacillati</taxon>
        <taxon>Actinomycetota</taxon>
        <taxon>Actinomycetes</taxon>
        <taxon>Propionibacteriales</taxon>
        <taxon>Kribbellaceae</taxon>
        <taxon>Kribbella</taxon>
    </lineage>
</organism>
<gene>
    <name evidence="2" type="ORF">EV644_10588</name>
</gene>
<dbReference type="Pfam" id="PF12679">
    <property type="entry name" value="ABC2_membrane_2"/>
    <property type="match status" value="1"/>
</dbReference>
<feature type="transmembrane region" description="Helical" evidence="1">
    <location>
        <begin position="237"/>
        <end position="255"/>
    </location>
</feature>
<keyword evidence="1" id="KW-1133">Transmembrane helix</keyword>
<feature type="transmembrane region" description="Helical" evidence="1">
    <location>
        <begin position="304"/>
        <end position="323"/>
    </location>
</feature>
<evidence type="ECO:0000313" key="2">
    <source>
        <dbReference type="EMBL" id="TCO24056.1"/>
    </source>
</evidence>
<name>A0ABY2BL83_9ACTN</name>
<accession>A0ABY2BL83</accession>
<evidence type="ECO:0000256" key="1">
    <source>
        <dbReference type="SAM" id="Phobius"/>
    </source>
</evidence>
<protein>
    <submittedName>
        <fullName evidence="2">ABC-2 type transport system permease protein</fullName>
    </submittedName>
</protein>
<proteinExistence type="predicted"/>
<keyword evidence="3" id="KW-1185">Reference proteome</keyword>
<keyword evidence="1" id="KW-0812">Transmembrane</keyword>
<feature type="transmembrane region" description="Helical" evidence="1">
    <location>
        <begin position="12"/>
        <end position="37"/>
    </location>
</feature>
<comment type="caution">
    <text evidence="2">The sequence shown here is derived from an EMBL/GenBank/DDBJ whole genome shotgun (WGS) entry which is preliminary data.</text>
</comment>
<dbReference type="PANTHER" id="PTHR37305">
    <property type="entry name" value="INTEGRAL MEMBRANE PROTEIN-RELATED"/>
    <property type="match status" value="1"/>
</dbReference>
<sequence length="329" mass="35635">MIRLSGVELRRLVARRLTLIGVAGVLLITAIVLVATWNNARPQSEEQRRQAQAQYEIAAKDWELHGAEYTKRCLEDYATLPDPKDPVEVYCQTNGPSIDQFLKPKSVFAEVMPEQLLGVSYLLVFATFLIGASFVGAEFSSGSIGNWLTFEPRRMRVYGSKLLAAAIGMVPVAVVVYALLLVGTFLIIDQLGITAGTTGKVWGDLTAQAGRGVLVTAVGAVLGGVVGLLLRHTAAAIGVAMGYIVLVEGVFGGFLTKLQPWLVKLNFDAWIQHDATYYIDKCQPTSDGGYGCSTITKTLMFEHGAWYLAVVTVVLVALGAFVFSRRDIS</sequence>